<name>A0A330MBI6_9GAMM</name>
<dbReference type="KEGG" id="sbk:SHEWBE_4420"/>
<proteinExistence type="predicted"/>
<dbReference type="Proteomes" id="UP000250123">
    <property type="component" value="Chromosome SHEWBE"/>
</dbReference>
<dbReference type="AlphaFoldDB" id="A0A330MBI6"/>
<accession>A0A330MBI6</accession>
<dbReference type="EMBL" id="LS483452">
    <property type="protein sequence ID" value="SQH78380.1"/>
    <property type="molecule type" value="Genomic_DNA"/>
</dbReference>
<gene>
    <name evidence="1" type="ORF">SHEWBE_4420</name>
</gene>
<sequence>MIITAVGGTIEKIDLKFLAAASESAYQLLIIDSLTLK</sequence>
<evidence type="ECO:0000313" key="2">
    <source>
        <dbReference type="Proteomes" id="UP000250123"/>
    </source>
</evidence>
<protein>
    <submittedName>
        <fullName evidence="1">Uncharacterized protein</fullName>
    </submittedName>
</protein>
<evidence type="ECO:0000313" key="1">
    <source>
        <dbReference type="EMBL" id="SQH78380.1"/>
    </source>
</evidence>
<reference evidence="2" key="1">
    <citation type="submission" date="2018-06" db="EMBL/GenBank/DDBJ databases">
        <authorList>
            <person name="Cea G.-C."/>
            <person name="William W."/>
        </authorList>
    </citation>
    <scope>NUCLEOTIDE SEQUENCE [LARGE SCALE GENOMIC DNA]</scope>
    <source>
        <strain evidence="2">DB21MT-2</strain>
    </source>
</reference>
<organism evidence="1 2">
    <name type="scientific">Shewanella benthica</name>
    <dbReference type="NCBI Taxonomy" id="43661"/>
    <lineage>
        <taxon>Bacteria</taxon>
        <taxon>Pseudomonadati</taxon>
        <taxon>Pseudomonadota</taxon>
        <taxon>Gammaproteobacteria</taxon>
        <taxon>Alteromonadales</taxon>
        <taxon>Shewanellaceae</taxon>
        <taxon>Shewanella</taxon>
    </lineage>
</organism>